<evidence type="ECO:0000256" key="7">
    <source>
        <dbReference type="ARBA" id="ARBA00023136"/>
    </source>
</evidence>
<feature type="transmembrane region" description="Helical" evidence="9">
    <location>
        <begin position="150"/>
        <end position="170"/>
    </location>
</feature>
<evidence type="ECO:0000256" key="1">
    <source>
        <dbReference type="ARBA" id="ARBA00004651"/>
    </source>
</evidence>
<keyword evidence="3" id="KW-0328">Glycosyltransferase</keyword>
<feature type="transmembrane region" description="Helical" evidence="9">
    <location>
        <begin position="373"/>
        <end position="391"/>
    </location>
</feature>
<evidence type="ECO:0000256" key="2">
    <source>
        <dbReference type="ARBA" id="ARBA00022475"/>
    </source>
</evidence>
<feature type="transmembrane region" description="Helical" evidence="9">
    <location>
        <begin position="538"/>
        <end position="559"/>
    </location>
</feature>
<dbReference type="Proteomes" id="UP000055060">
    <property type="component" value="Unassembled WGS sequence"/>
</dbReference>
<evidence type="ECO:0000313" key="12">
    <source>
        <dbReference type="Proteomes" id="UP000055060"/>
    </source>
</evidence>
<feature type="transmembrane region" description="Helical" evidence="9">
    <location>
        <begin position="566"/>
        <end position="586"/>
    </location>
</feature>
<feature type="transmembrane region" description="Helical" evidence="9">
    <location>
        <begin position="299"/>
        <end position="318"/>
    </location>
</feature>
<dbReference type="Pfam" id="PF13231">
    <property type="entry name" value="PMT_2"/>
    <property type="match status" value="1"/>
</dbReference>
<keyword evidence="6 9" id="KW-1133">Transmembrane helix</keyword>
<dbReference type="GO" id="GO:0016763">
    <property type="term" value="F:pentosyltransferase activity"/>
    <property type="evidence" value="ECO:0007669"/>
    <property type="project" value="TreeGrafter"/>
</dbReference>
<evidence type="ECO:0000256" key="6">
    <source>
        <dbReference type="ARBA" id="ARBA00022989"/>
    </source>
</evidence>
<proteinExistence type="predicted"/>
<comment type="subcellular location">
    <subcellularLocation>
        <location evidence="1">Cell membrane</location>
        <topology evidence="1">Multi-pass membrane protein</topology>
    </subcellularLocation>
</comment>
<evidence type="ECO:0000256" key="9">
    <source>
        <dbReference type="SAM" id="Phobius"/>
    </source>
</evidence>
<keyword evidence="2" id="KW-1003">Cell membrane</keyword>
<evidence type="ECO:0000256" key="5">
    <source>
        <dbReference type="ARBA" id="ARBA00022692"/>
    </source>
</evidence>
<dbReference type="InterPro" id="IPR050297">
    <property type="entry name" value="LipidA_mod_glycosyltrf_83"/>
</dbReference>
<reference evidence="11" key="1">
    <citation type="submission" date="2015-07" db="EMBL/GenBank/DDBJ databases">
        <title>Draft Genome Sequences of Anaerolinea thermolimosa IMO-1, Bellilinea caldifistulae GOMI-1, Leptolinea tardivitalis YMTK-2, Levilinea saccharolytica KIBI-1,Longilinea arvoryzae KOME-1, Previously Described as Members of the Anaerolineaceae (Chloroflexi).</title>
        <authorList>
            <person name="Sekiguchi Y."/>
            <person name="Ohashi A."/>
            <person name="Matsuura N."/>
            <person name="Tourlousse M.D."/>
        </authorList>
    </citation>
    <scope>NUCLEOTIDE SEQUENCE [LARGE SCALE GENOMIC DNA]</scope>
    <source>
        <strain evidence="11">KOME-1</strain>
    </source>
</reference>
<keyword evidence="5 9" id="KW-0812">Transmembrane</keyword>
<dbReference type="EMBL" id="DF967972">
    <property type="protein sequence ID" value="GAP14416.1"/>
    <property type="molecule type" value="Genomic_DNA"/>
</dbReference>
<evidence type="ECO:0000256" key="4">
    <source>
        <dbReference type="ARBA" id="ARBA00022679"/>
    </source>
</evidence>
<feature type="domain" description="Glycosyltransferase RgtA/B/C/D-like" evidence="10">
    <location>
        <begin position="258"/>
        <end position="417"/>
    </location>
</feature>
<dbReference type="PANTHER" id="PTHR33908">
    <property type="entry name" value="MANNOSYLTRANSFERASE YKCB-RELATED"/>
    <property type="match status" value="1"/>
</dbReference>
<feature type="transmembrane region" description="Helical" evidence="9">
    <location>
        <begin position="397"/>
        <end position="420"/>
    </location>
</feature>
<dbReference type="PANTHER" id="PTHR33908:SF11">
    <property type="entry name" value="MEMBRANE PROTEIN"/>
    <property type="match status" value="1"/>
</dbReference>
<keyword evidence="7 9" id="KW-0472">Membrane</keyword>
<evidence type="ECO:0000256" key="3">
    <source>
        <dbReference type="ARBA" id="ARBA00022676"/>
    </source>
</evidence>
<dbReference type="InterPro" id="IPR038731">
    <property type="entry name" value="RgtA/B/C-like"/>
</dbReference>
<feature type="transmembrane region" description="Helical" evidence="9">
    <location>
        <begin position="324"/>
        <end position="343"/>
    </location>
</feature>
<dbReference type="STRING" id="360412.LARV_02185"/>
<dbReference type="RefSeq" id="WP_075073676.1">
    <property type="nucleotide sequence ID" value="NZ_DF967972.1"/>
</dbReference>
<feature type="transmembrane region" description="Helical" evidence="9">
    <location>
        <begin position="507"/>
        <end position="526"/>
    </location>
</feature>
<feature type="transmembrane region" description="Helical" evidence="9">
    <location>
        <begin position="441"/>
        <end position="462"/>
    </location>
</feature>
<keyword evidence="4 11" id="KW-0808">Transferase</keyword>
<feature type="transmembrane region" description="Helical" evidence="9">
    <location>
        <begin position="482"/>
        <end position="500"/>
    </location>
</feature>
<dbReference type="OrthoDB" id="161174at2"/>
<dbReference type="AlphaFoldDB" id="A0A0S7BH00"/>
<accession>A0A0S7BH00</accession>
<dbReference type="GO" id="GO:0005886">
    <property type="term" value="C:plasma membrane"/>
    <property type="evidence" value="ECO:0007669"/>
    <property type="project" value="UniProtKB-SubCell"/>
</dbReference>
<organism evidence="11">
    <name type="scientific">Longilinea arvoryzae</name>
    <dbReference type="NCBI Taxonomy" id="360412"/>
    <lineage>
        <taxon>Bacteria</taxon>
        <taxon>Bacillati</taxon>
        <taxon>Chloroflexota</taxon>
        <taxon>Anaerolineae</taxon>
        <taxon>Anaerolineales</taxon>
        <taxon>Anaerolineaceae</taxon>
        <taxon>Longilinea</taxon>
    </lineage>
</organism>
<feature type="transmembrane region" description="Helical" evidence="9">
    <location>
        <begin position="125"/>
        <end position="144"/>
    </location>
</feature>
<feature type="compositionally biased region" description="Low complexity" evidence="8">
    <location>
        <begin position="33"/>
        <end position="50"/>
    </location>
</feature>
<sequence length="708" mass="79449">MNPEKPEPSVLDYLKARLMPWKGAAPEIPPLPQEAESTEPQAETPAPEEQPGPGFFAWVSDRSAGLVLAAALIAQFMLEPPNRNWPVAVGFYALALVLLLGSLWKRTWSLPEIPRSSEIGYSFEILRTPLYICLAFILISFWLFSGNRYSGLNLLAWAITGVALLVAVWLPNEASHTHWQRLVGFIRQREWRLKITPWHILVLLVAVIVIFFRFYRLNQVSGEMFSDHAEKLLDVADLMNGQTKIFFERNTGREDFQFYLTAAIANLFGTGLSFLSLKLGTALAGLFTLPYIYRLGKEIGSRWVGLFAVFLAGIAYWPNVISRIGLRFPLYPLFAAPMLFYLIRGIRRSDRNDFIKSGIALGLALHGYSPSRLLPLVVLAAIGIYLLHRASHGKRAGVVWALVVLVLVSVVVFLPLLRYWSQYPENFAFRAFTRLATTERAYPAPVGLVFLSNLWKALIMPFWDNNNIWVHSVVNRPALDVVTAALFFIGLVLVVVRYIRKRDWLDLFLLVSIPLMMLPSILSLAFPEENPSLNRTGAAYIPIFIIAAIGLESLVSSLLSRASQPGRMVVVILTVALLSISASSNYDLVFRKFDVQFMGGAWNTSQIGQVIRGFAESTGDADHAYVIPYPYWVDTRLVGINAGYPLKDYALPADQIETTLSIDAPKLFILNPADQDSQARLEQVYPQGRLFLYDSGRDGKDFLIYSIP</sequence>
<feature type="region of interest" description="Disordered" evidence="8">
    <location>
        <begin position="24"/>
        <end position="50"/>
    </location>
</feature>
<feature type="transmembrane region" description="Helical" evidence="9">
    <location>
        <begin position="191"/>
        <end position="215"/>
    </location>
</feature>
<dbReference type="GO" id="GO:0009103">
    <property type="term" value="P:lipopolysaccharide biosynthetic process"/>
    <property type="evidence" value="ECO:0007669"/>
    <property type="project" value="UniProtKB-ARBA"/>
</dbReference>
<feature type="transmembrane region" description="Helical" evidence="9">
    <location>
        <begin position="85"/>
        <end position="104"/>
    </location>
</feature>
<evidence type="ECO:0000256" key="8">
    <source>
        <dbReference type="SAM" id="MobiDB-lite"/>
    </source>
</evidence>
<keyword evidence="12" id="KW-1185">Reference proteome</keyword>
<protein>
    <submittedName>
        <fullName evidence="11">4-amino-4-deoxy-L-arabinose transferase</fullName>
    </submittedName>
</protein>
<feature type="transmembrane region" description="Helical" evidence="9">
    <location>
        <begin position="258"/>
        <end position="287"/>
    </location>
</feature>
<name>A0A0S7BH00_9CHLR</name>
<evidence type="ECO:0000259" key="10">
    <source>
        <dbReference type="Pfam" id="PF13231"/>
    </source>
</evidence>
<gene>
    <name evidence="11" type="ORF">LARV_02185</name>
</gene>
<evidence type="ECO:0000313" key="11">
    <source>
        <dbReference type="EMBL" id="GAP14416.1"/>
    </source>
</evidence>